<dbReference type="EMBL" id="CP027228">
    <property type="protein sequence ID" value="AVM48665.1"/>
    <property type="molecule type" value="Genomic_DNA"/>
</dbReference>
<gene>
    <name evidence="6" type="ORF">C5Q96_07290</name>
</gene>
<dbReference type="PANTHER" id="PTHR30126">
    <property type="entry name" value="HTH-TYPE TRANSCRIPTIONAL REGULATOR"/>
    <property type="match status" value="1"/>
</dbReference>
<dbReference type="Pfam" id="PF00126">
    <property type="entry name" value="HTH_1"/>
    <property type="match status" value="1"/>
</dbReference>
<evidence type="ECO:0000256" key="1">
    <source>
        <dbReference type="ARBA" id="ARBA00009437"/>
    </source>
</evidence>
<name>A0A2S0L5V4_9FIRM</name>
<dbReference type="KEGG" id="mdv:C5Q96_07290"/>
<comment type="similarity">
    <text evidence="1">Belongs to the LysR transcriptional regulatory family.</text>
</comment>
<keyword evidence="2" id="KW-0805">Transcription regulation</keyword>
<feature type="domain" description="HTH lysR-type" evidence="5">
    <location>
        <begin position="1"/>
        <end position="58"/>
    </location>
</feature>
<dbReference type="FunFam" id="1.10.10.10:FF:000001">
    <property type="entry name" value="LysR family transcriptional regulator"/>
    <property type="match status" value="1"/>
</dbReference>
<dbReference type="InterPro" id="IPR000847">
    <property type="entry name" value="LysR_HTH_N"/>
</dbReference>
<keyword evidence="7" id="KW-1185">Reference proteome</keyword>
<dbReference type="Proteomes" id="UP000237883">
    <property type="component" value="Chromosome"/>
</dbReference>
<protein>
    <recommendedName>
        <fullName evidence="5">HTH lysR-type domain-containing protein</fullName>
    </recommendedName>
</protein>
<organism evidence="6 7">
    <name type="scientific">Mogibacterium diversum</name>
    <dbReference type="NCBI Taxonomy" id="114527"/>
    <lineage>
        <taxon>Bacteria</taxon>
        <taxon>Bacillati</taxon>
        <taxon>Bacillota</taxon>
        <taxon>Clostridia</taxon>
        <taxon>Peptostreptococcales</taxon>
        <taxon>Anaerovoracaceae</taxon>
        <taxon>Mogibacterium</taxon>
    </lineage>
</organism>
<dbReference type="SUPFAM" id="SSF46785">
    <property type="entry name" value="Winged helix' DNA-binding domain"/>
    <property type="match status" value="1"/>
</dbReference>
<dbReference type="PRINTS" id="PR00039">
    <property type="entry name" value="HTHLYSR"/>
</dbReference>
<dbReference type="Pfam" id="PF03466">
    <property type="entry name" value="LysR_substrate"/>
    <property type="match status" value="1"/>
</dbReference>
<dbReference type="CDD" id="cd05466">
    <property type="entry name" value="PBP2_LTTR_substrate"/>
    <property type="match status" value="1"/>
</dbReference>
<accession>A0A2S0L5V4</accession>
<dbReference type="InterPro" id="IPR036388">
    <property type="entry name" value="WH-like_DNA-bd_sf"/>
</dbReference>
<dbReference type="RefSeq" id="WP_106057720.1">
    <property type="nucleotide sequence ID" value="NZ_CAURSC010000001.1"/>
</dbReference>
<keyword evidence="3" id="KW-0238">DNA-binding</keyword>
<dbReference type="PANTHER" id="PTHR30126:SF100">
    <property type="entry name" value="LYSR-FAMILY TRANSCRIPTIONAL REGULATOR"/>
    <property type="match status" value="1"/>
</dbReference>
<dbReference type="GO" id="GO:0003700">
    <property type="term" value="F:DNA-binding transcription factor activity"/>
    <property type="evidence" value="ECO:0007669"/>
    <property type="project" value="InterPro"/>
</dbReference>
<evidence type="ECO:0000313" key="7">
    <source>
        <dbReference type="Proteomes" id="UP000237883"/>
    </source>
</evidence>
<evidence type="ECO:0000256" key="3">
    <source>
        <dbReference type="ARBA" id="ARBA00023125"/>
    </source>
</evidence>
<dbReference type="Gene3D" id="1.10.10.10">
    <property type="entry name" value="Winged helix-like DNA-binding domain superfamily/Winged helix DNA-binding domain"/>
    <property type="match status" value="1"/>
</dbReference>
<dbReference type="GO" id="GO:0000976">
    <property type="term" value="F:transcription cis-regulatory region binding"/>
    <property type="evidence" value="ECO:0007669"/>
    <property type="project" value="TreeGrafter"/>
</dbReference>
<dbReference type="PROSITE" id="PS50931">
    <property type="entry name" value="HTH_LYSR"/>
    <property type="match status" value="1"/>
</dbReference>
<dbReference type="SUPFAM" id="SSF53850">
    <property type="entry name" value="Periplasmic binding protein-like II"/>
    <property type="match status" value="1"/>
</dbReference>
<reference evidence="7" key="1">
    <citation type="submission" date="2018-02" db="EMBL/GenBank/DDBJ databases">
        <authorList>
            <person name="Holder M.E."/>
            <person name="Ajami N.J."/>
            <person name="Petrosino J.F."/>
        </authorList>
    </citation>
    <scope>NUCLEOTIDE SEQUENCE [LARGE SCALE GENOMIC DNA]</scope>
    <source>
        <strain evidence="7">CCUG 47132</strain>
    </source>
</reference>
<evidence type="ECO:0000313" key="6">
    <source>
        <dbReference type="EMBL" id="AVM48665.1"/>
    </source>
</evidence>
<proteinExistence type="inferred from homology"/>
<sequence>MENRNVATFIKVVEMNNFTRAAESLGYSQAAVTAQIKQLEHELGAPLFDRIGKRINLTRAGETFLPYAFRLLKAEDEAVASIREQEGLSGTLTIGTSSSLSIGALPHIAIDFIKEYPDVNVVIKVSDFTQDLREKLIAGTMDLVFTMAENSNPQNFQRMLEKDVPMVFVAHPDHPLIGKKVPLRKILSEQLIVADREVGYTFYLNKFANDIGMQLEPALEVGSVAAIVNILEGGYGVSYLPWFVVEKPVADGKLATIDVTCPDPELKSSIICHKSKWIDPVIKKFIEYVDAGIK</sequence>
<keyword evidence="4" id="KW-0804">Transcription</keyword>
<dbReference type="AlphaFoldDB" id="A0A2S0L5V4"/>
<evidence type="ECO:0000256" key="2">
    <source>
        <dbReference type="ARBA" id="ARBA00023015"/>
    </source>
</evidence>
<dbReference type="OrthoDB" id="9785745at2"/>
<evidence type="ECO:0000259" key="5">
    <source>
        <dbReference type="PROSITE" id="PS50931"/>
    </source>
</evidence>
<dbReference type="InterPro" id="IPR036390">
    <property type="entry name" value="WH_DNA-bd_sf"/>
</dbReference>
<dbReference type="Gene3D" id="3.40.190.290">
    <property type="match status" value="1"/>
</dbReference>
<evidence type="ECO:0000256" key="4">
    <source>
        <dbReference type="ARBA" id="ARBA00023163"/>
    </source>
</evidence>
<dbReference type="InterPro" id="IPR005119">
    <property type="entry name" value="LysR_subst-bd"/>
</dbReference>
<dbReference type="GeneID" id="78392067"/>